<accession>A0ABU5CC21</accession>
<evidence type="ECO:0000256" key="1">
    <source>
        <dbReference type="ARBA" id="ARBA00023002"/>
    </source>
</evidence>
<dbReference type="InterPro" id="IPR050812">
    <property type="entry name" value="Preph/Arog_dehydrog"/>
</dbReference>
<dbReference type="PANTHER" id="PTHR21363">
    <property type="entry name" value="PREPHENATE DEHYDROGENASE"/>
    <property type="match status" value="1"/>
</dbReference>
<dbReference type="Gene3D" id="1.10.3660.10">
    <property type="entry name" value="6-phosphogluconate dehydrogenase C-terminal like domain"/>
    <property type="match status" value="1"/>
</dbReference>
<feature type="domain" description="Prephenate/arogenate dehydrogenase" evidence="3">
    <location>
        <begin position="1"/>
        <end position="119"/>
    </location>
</feature>
<sequence length="123" mass="14266">MQPTEHDEMTAVVSHFPHLIASALVHQARNWEETHDRLPVLAAGGFRDITRIASSNPTLWQDIFQHNQSKMAPLLQNWIREMEYLYKLLKENDKHAMTVYLEQAKTYRDGLQSKHQGAVPSFL</sequence>
<keyword evidence="1" id="KW-0560">Oxidoreductase</keyword>
<evidence type="ECO:0000313" key="4">
    <source>
        <dbReference type="EMBL" id="MDY0396565.1"/>
    </source>
</evidence>
<reference evidence="4 5" key="1">
    <citation type="submission" date="2023-10" db="EMBL/GenBank/DDBJ databases">
        <title>Virgibacillus halophilus 5B73C genome.</title>
        <authorList>
            <person name="Miliotis G."/>
            <person name="Sengupta P."/>
            <person name="Hameed A."/>
            <person name="Chuvochina M."/>
            <person name="Mcdonagh F."/>
            <person name="Simpson A.C."/>
            <person name="Singh N.K."/>
            <person name="Rekha P.D."/>
            <person name="Raman K."/>
            <person name="Hugenholtz P."/>
            <person name="Venkateswaran K."/>
        </authorList>
    </citation>
    <scope>NUCLEOTIDE SEQUENCE [LARGE SCALE GENOMIC DNA]</scope>
    <source>
        <strain evidence="4 5">5B73C</strain>
    </source>
</reference>
<gene>
    <name evidence="4" type="ORF">RWE15_22480</name>
</gene>
<dbReference type="EMBL" id="JAWDIP010000004">
    <property type="protein sequence ID" value="MDY0396565.1"/>
    <property type="molecule type" value="Genomic_DNA"/>
</dbReference>
<dbReference type="Pfam" id="PF20463">
    <property type="entry name" value="PDH_C"/>
    <property type="match status" value="1"/>
</dbReference>
<dbReference type="InterPro" id="IPR003099">
    <property type="entry name" value="Prephen_DH"/>
</dbReference>
<keyword evidence="5" id="KW-1185">Reference proteome</keyword>
<dbReference type="PANTHER" id="PTHR21363:SF0">
    <property type="entry name" value="PREPHENATE DEHYDROGENASE [NADP(+)]"/>
    <property type="match status" value="1"/>
</dbReference>
<evidence type="ECO:0000259" key="3">
    <source>
        <dbReference type="PROSITE" id="PS51176"/>
    </source>
</evidence>
<dbReference type="InterPro" id="IPR008927">
    <property type="entry name" value="6-PGluconate_DH-like_C_sf"/>
</dbReference>
<name>A0ABU5CC21_9BACI</name>
<dbReference type="Proteomes" id="UP001281447">
    <property type="component" value="Unassembled WGS sequence"/>
</dbReference>
<dbReference type="InterPro" id="IPR046825">
    <property type="entry name" value="PDH_C"/>
</dbReference>
<proteinExistence type="predicted"/>
<protein>
    <submittedName>
        <fullName evidence="4">Prephenate dehydrogenase dimerization domain-containing protein</fullName>
    </submittedName>
</protein>
<dbReference type="SUPFAM" id="SSF48179">
    <property type="entry name" value="6-phosphogluconate dehydrogenase C-terminal domain-like"/>
    <property type="match status" value="1"/>
</dbReference>
<comment type="pathway">
    <text evidence="2">Amino-acid biosynthesis.</text>
</comment>
<organism evidence="4 5">
    <name type="scientific">Tigheibacillus halophilus</name>
    <dbReference type="NCBI Taxonomy" id="361280"/>
    <lineage>
        <taxon>Bacteria</taxon>
        <taxon>Bacillati</taxon>
        <taxon>Bacillota</taxon>
        <taxon>Bacilli</taxon>
        <taxon>Bacillales</taxon>
        <taxon>Bacillaceae</taxon>
        <taxon>Tigheibacillus</taxon>
    </lineage>
</organism>
<comment type="caution">
    <text evidence="4">The sequence shown here is derived from an EMBL/GenBank/DDBJ whole genome shotgun (WGS) entry which is preliminary data.</text>
</comment>
<evidence type="ECO:0000313" key="5">
    <source>
        <dbReference type="Proteomes" id="UP001281447"/>
    </source>
</evidence>
<evidence type="ECO:0000256" key="2">
    <source>
        <dbReference type="ARBA" id="ARBA00029440"/>
    </source>
</evidence>
<dbReference type="PROSITE" id="PS51176">
    <property type="entry name" value="PDH_ADH"/>
    <property type="match status" value="1"/>
</dbReference>